<dbReference type="HOGENOM" id="CLU_684705_0_0_9"/>
<dbReference type="Proteomes" id="UP000006866">
    <property type="component" value="Chromosome"/>
</dbReference>
<dbReference type="Pfam" id="PF24827">
    <property type="entry name" value="AstE_AspA_cat"/>
    <property type="match status" value="1"/>
</dbReference>
<keyword evidence="8" id="KW-1185">Reference proteome</keyword>
<dbReference type="STRING" id="572479.Hprae_0466"/>
<proteinExistence type="predicted"/>
<evidence type="ECO:0000256" key="2">
    <source>
        <dbReference type="ARBA" id="ARBA00022723"/>
    </source>
</evidence>
<evidence type="ECO:0000256" key="3">
    <source>
        <dbReference type="ARBA" id="ARBA00022801"/>
    </source>
</evidence>
<evidence type="ECO:0000256" key="1">
    <source>
        <dbReference type="ARBA" id="ARBA00001947"/>
    </source>
</evidence>
<dbReference type="EMBL" id="CP002175">
    <property type="protein sequence ID" value="ADO76620.1"/>
    <property type="molecule type" value="Genomic_DNA"/>
</dbReference>
<dbReference type="SUPFAM" id="SSF53187">
    <property type="entry name" value="Zn-dependent exopeptidases"/>
    <property type="match status" value="1"/>
</dbReference>
<comment type="cofactor">
    <cofactor evidence="1">
        <name>Zn(2+)</name>
        <dbReference type="ChEBI" id="CHEBI:29105"/>
    </cofactor>
</comment>
<dbReference type="PANTHER" id="PTHR37326:SF1">
    <property type="entry name" value="BLL3975 PROTEIN"/>
    <property type="match status" value="1"/>
</dbReference>
<evidence type="ECO:0000313" key="8">
    <source>
        <dbReference type="Proteomes" id="UP000006866"/>
    </source>
</evidence>
<keyword evidence="2" id="KW-0479">Metal-binding</keyword>
<dbReference type="GO" id="GO:0046872">
    <property type="term" value="F:metal ion binding"/>
    <property type="evidence" value="ECO:0007669"/>
    <property type="project" value="UniProtKB-KW"/>
</dbReference>
<reference evidence="8" key="1">
    <citation type="submission" date="2010-10" db="EMBL/GenBank/DDBJ databases">
        <title>The complete genome of Halanaerobium praevalens DSM 2228.</title>
        <authorList>
            <consortium name="US DOE Joint Genome Institute (JGI-PGF)"/>
            <person name="Lucas S."/>
            <person name="Copeland A."/>
            <person name="Lapidus A."/>
            <person name="Glavina del Rio T."/>
            <person name="Dalin E."/>
            <person name="Tice H."/>
            <person name="Bruce D."/>
            <person name="Goodwin L."/>
            <person name="Pitluck S."/>
            <person name="Kyrpides N."/>
            <person name="Mavromatis K."/>
            <person name="Ivanova N."/>
            <person name="Ovchinnikova G."/>
            <person name="Chertkov O."/>
            <person name="Detter J.C."/>
            <person name="Han C."/>
            <person name="Larimer F."/>
            <person name="Land M."/>
            <person name="Hauser L."/>
            <person name="Markowitz V."/>
            <person name="Cheng J.-F."/>
            <person name="Hugenholtz P."/>
            <person name="Woyke T."/>
            <person name="Wu D."/>
            <person name="Tindall B."/>
            <person name="Pomrenke H.G."/>
            <person name="Brambilla E."/>
            <person name="Klenk H.-P."/>
            <person name="Eisen J.A."/>
        </authorList>
    </citation>
    <scope>NUCLEOTIDE SEQUENCE [LARGE SCALE GENOMIC DNA]</scope>
    <source>
        <strain evidence="8">ATCC 33744 / DSM 2228 / GSL</strain>
    </source>
</reference>
<dbReference type="GO" id="GO:0016788">
    <property type="term" value="F:hydrolase activity, acting on ester bonds"/>
    <property type="evidence" value="ECO:0007669"/>
    <property type="project" value="InterPro"/>
</dbReference>
<dbReference type="PATRIC" id="fig|572479.3.peg.470"/>
<dbReference type="Gene3D" id="3.40.630.10">
    <property type="entry name" value="Zn peptidases"/>
    <property type="match status" value="1"/>
</dbReference>
<dbReference type="InterPro" id="IPR053138">
    <property type="entry name" value="N-alpha-Ac-DABA_deacetylase"/>
</dbReference>
<gene>
    <name evidence="7" type="ordered locus">Hprae_0466</name>
</gene>
<dbReference type="InterPro" id="IPR055438">
    <property type="entry name" value="AstE_AspA_cat"/>
</dbReference>
<organism evidence="7 8">
    <name type="scientific">Halanaerobium praevalens (strain ATCC 33744 / DSM 2228 / GSL)</name>
    <dbReference type="NCBI Taxonomy" id="572479"/>
    <lineage>
        <taxon>Bacteria</taxon>
        <taxon>Bacillati</taxon>
        <taxon>Bacillota</taxon>
        <taxon>Clostridia</taxon>
        <taxon>Halanaerobiales</taxon>
        <taxon>Halanaerobiaceae</taxon>
        <taxon>Halanaerobium</taxon>
    </lineage>
</organism>
<dbReference type="OrthoDB" id="9782876at2"/>
<protein>
    <submittedName>
        <fullName evidence="7">Succinylglutamate desuccinylase/aspartoacylase</fullName>
    </submittedName>
</protein>
<evidence type="ECO:0000313" key="7">
    <source>
        <dbReference type="EMBL" id="ADO76620.1"/>
    </source>
</evidence>
<dbReference type="Pfam" id="PF19823">
    <property type="entry name" value="DUF6305"/>
    <property type="match status" value="1"/>
</dbReference>
<dbReference type="PANTHER" id="PTHR37326">
    <property type="entry name" value="BLL3975 PROTEIN"/>
    <property type="match status" value="1"/>
</dbReference>
<dbReference type="KEGG" id="hpk:Hprae_0466"/>
<accession>E3DP69</accession>
<feature type="domain" description="DUF6305" evidence="5">
    <location>
        <begin position="34"/>
        <end position="186"/>
    </location>
</feature>
<name>E3DP69_HALPG</name>
<keyword evidence="3" id="KW-0378">Hydrolase</keyword>
<dbReference type="eggNOG" id="COG3608">
    <property type="taxonomic scope" value="Bacteria"/>
</dbReference>
<sequence length="402" mass="44807">MKSSFWIVIVICLLILLSFNLFSSAKNIEYYPAQPVAVTSLGQNPDGLLIKVVLENQNIHFTYHSLLKAESIENYPTLIIAVGHSCKGISAAGIDFEAELKRCRALIKKAKQENKFIILTHLGGKNRRDQKSDQLLELVAPAADYLIIAKKSNFDNYFSKKAQKNDIPLAIAENLSQIKPIIAKLFQGESKNVAYYINGQAKAKTILINAGIHGDEIASQLAALKLKKAEVKGGRLVVIPRANPQACNKNQRNYPQSEKLNRSFPPSKKITNTQIRAAAIFDLIKKIAPQLLLDLHESENFNRLNKNYVGQSIIAYPTAQSVWQGAQVVELINQDIEKQIEKFSLISPPKTGSLTQATGKHLKIPAFTLETCQKLTLAKRINYQLNLIELFLKANGVELVWP</sequence>
<evidence type="ECO:0000256" key="4">
    <source>
        <dbReference type="ARBA" id="ARBA00022833"/>
    </source>
</evidence>
<evidence type="ECO:0000259" key="6">
    <source>
        <dbReference type="Pfam" id="PF24827"/>
    </source>
</evidence>
<evidence type="ECO:0000259" key="5">
    <source>
        <dbReference type="Pfam" id="PF19823"/>
    </source>
</evidence>
<dbReference type="AlphaFoldDB" id="E3DP69"/>
<reference evidence="7 8" key="2">
    <citation type="journal article" date="2011" name="Stand. Genomic Sci.">
        <title>Complete genome sequence of the extremely halophilic Halanaerobium praevalens type strain (GSL).</title>
        <authorList>
            <person name="Ivanova N."/>
            <person name="Sikorski J."/>
            <person name="Chertkov O."/>
            <person name="Nolan M."/>
            <person name="Lucas S."/>
            <person name="Hammon N."/>
            <person name="Deshpande S."/>
            <person name="Cheng J.F."/>
            <person name="Tapia R."/>
            <person name="Han C."/>
            <person name="Goodwin L."/>
            <person name="Pitluck S."/>
            <person name="Huntemann M."/>
            <person name="Liolios K."/>
            <person name="Pagani I."/>
            <person name="Mavromatis K."/>
            <person name="Ovchinikova G."/>
            <person name="Pati A."/>
            <person name="Chen A."/>
            <person name="Palaniappan K."/>
            <person name="Land M."/>
            <person name="Hauser L."/>
            <person name="Brambilla E.M."/>
            <person name="Kannan K.P."/>
            <person name="Rohde M."/>
            <person name="Tindall B.J."/>
            <person name="Goker M."/>
            <person name="Detter J.C."/>
            <person name="Woyke T."/>
            <person name="Bristow J."/>
            <person name="Eisen J.A."/>
            <person name="Markowitz V."/>
            <person name="Hugenholtz P."/>
            <person name="Kyrpides N.C."/>
            <person name="Klenk H.P."/>
            <person name="Lapidus A."/>
        </authorList>
    </citation>
    <scope>NUCLEOTIDE SEQUENCE [LARGE SCALE GENOMIC DNA]</scope>
    <source>
        <strain evidence="8">ATCC 33744 / DSM 2228 / GSL</strain>
    </source>
</reference>
<keyword evidence="4" id="KW-0862">Zinc</keyword>
<feature type="domain" description="Succinylglutamate desuccinylase/Aspartoacylase catalytic" evidence="6">
    <location>
        <begin position="203"/>
        <end position="375"/>
    </location>
</feature>
<dbReference type="InterPro" id="IPR046272">
    <property type="entry name" value="DUF6305"/>
</dbReference>
<dbReference type="RefSeq" id="WP_014552653.1">
    <property type="nucleotide sequence ID" value="NC_017455.1"/>
</dbReference>